<feature type="transmembrane region" description="Helical" evidence="1">
    <location>
        <begin position="123"/>
        <end position="144"/>
    </location>
</feature>
<proteinExistence type="predicted"/>
<reference evidence="2 3" key="1">
    <citation type="submission" date="2019-03" db="EMBL/GenBank/DDBJ databases">
        <title>Genomic Encyclopedia of Type Strains, Phase IV (KMG-IV): sequencing the most valuable type-strain genomes for metagenomic binning, comparative biology and taxonomic classification.</title>
        <authorList>
            <person name="Goeker M."/>
        </authorList>
    </citation>
    <scope>NUCLEOTIDE SEQUENCE [LARGE SCALE GENOMIC DNA]</scope>
    <source>
        <strain evidence="2 3">DSM 103923</strain>
    </source>
</reference>
<feature type="transmembrane region" description="Helical" evidence="1">
    <location>
        <begin position="183"/>
        <end position="205"/>
    </location>
</feature>
<dbReference type="EMBL" id="SLZY01000001">
    <property type="protein sequence ID" value="TCS73844.1"/>
    <property type="molecule type" value="Genomic_DNA"/>
</dbReference>
<keyword evidence="1" id="KW-1133">Transmembrane helix</keyword>
<dbReference type="InterPro" id="IPR010266">
    <property type="entry name" value="NnrS"/>
</dbReference>
<comment type="caution">
    <text evidence="2">The sequence shown here is derived from an EMBL/GenBank/DDBJ whole genome shotgun (WGS) entry which is preliminary data.</text>
</comment>
<dbReference type="Pfam" id="PF05940">
    <property type="entry name" value="NnrS"/>
    <property type="match status" value="1"/>
</dbReference>
<accession>A0A4R3JYR3</accession>
<keyword evidence="3" id="KW-1185">Reference proteome</keyword>
<dbReference type="AlphaFoldDB" id="A0A4R3JYR3"/>
<keyword evidence="1" id="KW-0472">Membrane</keyword>
<name>A0A4R3JYR3_9PROT</name>
<keyword evidence="1" id="KW-0812">Transmembrane</keyword>
<evidence type="ECO:0000256" key="1">
    <source>
        <dbReference type="SAM" id="Phobius"/>
    </source>
</evidence>
<feature type="transmembrane region" description="Helical" evidence="1">
    <location>
        <begin position="24"/>
        <end position="42"/>
    </location>
</feature>
<feature type="transmembrane region" description="Helical" evidence="1">
    <location>
        <begin position="226"/>
        <end position="242"/>
    </location>
</feature>
<protein>
    <submittedName>
        <fullName evidence="2">Uncharacterized protein involved in response to NO</fullName>
    </submittedName>
</protein>
<feature type="transmembrane region" description="Helical" evidence="1">
    <location>
        <begin position="350"/>
        <end position="368"/>
    </location>
</feature>
<organism evidence="2 3">
    <name type="scientific">Sulfuritortus calidifontis</name>
    <dbReference type="NCBI Taxonomy" id="1914471"/>
    <lineage>
        <taxon>Bacteria</taxon>
        <taxon>Pseudomonadati</taxon>
        <taxon>Pseudomonadota</taxon>
        <taxon>Betaproteobacteria</taxon>
        <taxon>Nitrosomonadales</taxon>
        <taxon>Thiobacillaceae</taxon>
        <taxon>Sulfuritortus</taxon>
    </lineage>
</organism>
<evidence type="ECO:0000313" key="2">
    <source>
        <dbReference type="EMBL" id="TCS73844.1"/>
    </source>
</evidence>
<feature type="transmembrane region" description="Helical" evidence="1">
    <location>
        <begin position="248"/>
        <end position="267"/>
    </location>
</feature>
<dbReference type="Proteomes" id="UP000295135">
    <property type="component" value="Unassembled WGS sequence"/>
</dbReference>
<feature type="transmembrane region" description="Helical" evidence="1">
    <location>
        <begin position="62"/>
        <end position="85"/>
    </location>
</feature>
<feature type="transmembrane region" description="Helical" evidence="1">
    <location>
        <begin position="97"/>
        <end position="117"/>
    </location>
</feature>
<gene>
    <name evidence="2" type="ORF">EDC61_10166</name>
</gene>
<feature type="transmembrane region" description="Helical" evidence="1">
    <location>
        <begin position="156"/>
        <end position="177"/>
    </location>
</feature>
<feature type="transmembrane region" description="Helical" evidence="1">
    <location>
        <begin position="374"/>
        <end position="396"/>
    </location>
</feature>
<feature type="transmembrane region" description="Helical" evidence="1">
    <location>
        <begin position="279"/>
        <end position="305"/>
    </location>
</feature>
<evidence type="ECO:0000313" key="3">
    <source>
        <dbReference type="Proteomes" id="UP000295135"/>
    </source>
</evidence>
<feature type="transmembrane region" description="Helical" evidence="1">
    <location>
        <begin position="317"/>
        <end position="338"/>
    </location>
</feature>
<dbReference type="OrthoDB" id="9770040at2"/>
<sequence length="412" mass="45120">MAAPHSRPFLSVLWQTFSAAPHRVMFLPGALQGVAIMVWWLLELESGIGPLALPVTALAPAPAHAWLMLYGFFPFFIFGFAFTAVPNWLNSSKIPPAAYVGSFLPLAAGAALFYPGIYHLPLAATAVALHALGMAVALAALWHSLVKATVDDRRHAWAICLAILTGVTGDLAFLAWLHLEQPAWLMLAQALAVWGFLTPVFLTVCHRMIPWFTSRVVSNYVMIRPYGLLWAMLAASLGHALLETAGLSPLTWLTDLPLAAIALWFTLRWGIARSLHVRLLAMLHIAFVWATLAFGLSALGALGLWLDWPWTGGFGPLHALGIGFFGSMLIGMASRVSLGHSGHALEADRLTWWLFWLIQAAALVRLLPDLLPDIAPYRIASLAAVIWLIAFGGWAWRYAPYYWRPRADGKPG</sequence>